<dbReference type="SUPFAM" id="SSF57667">
    <property type="entry name" value="beta-beta-alpha zinc fingers"/>
    <property type="match status" value="5"/>
</dbReference>
<evidence type="ECO:0000313" key="9">
    <source>
        <dbReference type="EMBL" id="OXA45269.1"/>
    </source>
</evidence>
<keyword evidence="5" id="KW-0862">Zinc</keyword>
<evidence type="ECO:0000256" key="7">
    <source>
        <dbReference type="PROSITE-ProRule" id="PRU00042"/>
    </source>
</evidence>
<dbReference type="OrthoDB" id="7852576at2759"/>
<dbReference type="GO" id="GO:0005634">
    <property type="term" value="C:nucleus"/>
    <property type="evidence" value="ECO:0007669"/>
    <property type="project" value="UniProtKB-SubCell"/>
</dbReference>
<dbReference type="InterPro" id="IPR036236">
    <property type="entry name" value="Znf_C2H2_sf"/>
</dbReference>
<feature type="domain" description="C2H2-type" evidence="8">
    <location>
        <begin position="9"/>
        <end position="36"/>
    </location>
</feature>
<keyword evidence="10" id="KW-1185">Reference proteome</keyword>
<protein>
    <submittedName>
        <fullName evidence="9">Zinc finger protein 28</fullName>
    </submittedName>
</protein>
<keyword evidence="3" id="KW-0677">Repeat</keyword>
<feature type="domain" description="C2H2-type" evidence="8">
    <location>
        <begin position="190"/>
        <end position="218"/>
    </location>
</feature>
<dbReference type="PANTHER" id="PTHR24406">
    <property type="entry name" value="TRANSCRIPTIONAL REPRESSOR CTCFL-RELATED"/>
    <property type="match status" value="1"/>
</dbReference>
<dbReference type="InterPro" id="IPR050888">
    <property type="entry name" value="ZnF_C2H2-type_TF"/>
</dbReference>
<evidence type="ECO:0000313" key="10">
    <source>
        <dbReference type="Proteomes" id="UP000198287"/>
    </source>
</evidence>
<sequence>MGLKPRKKLDCPKCSKTFKTNSDLRRHLVTHDPDAKMKCEVCGKVPKNPVALAAHIRRMHTNRARPNCDLCHRSFCHSRYLQRHMDIMHGSRARSRVACRFPGCEKTYLSQESVSHHVKTEHSQNPVQFPCTLCGKEFKRRKHLQGHIFTHTTEKPFKCAAATCGRSFSQRSNLQQHEVTHLEKSERKVFTCKLCPMTFLTSSGLRGHIQVFHENQKNHPCTFCGKRFSGSNDLKRHVQAKHPVNEEEIHFCDKCEYRSQSKRNLIAHKRRHGAKKRECYFCGKKFFTFQDLVSHCGIGAGLVTTLSFVLHSRSIAYCQSGSSPGELELSTWETSPKSSDPLDILVMQVTGKRNPLVAGFSGLRFPGTLLRKSYDSPEPNIFLSFFIN</sequence>
<gene>
    <name evidence="9" type="ORF">Fcan01_19994</name>
</gene>
<feature type="domain" description="C2H2-type" evidence="8">
    <location>
        <begin position="157"/>
        <end position="186"/>
    </location>
</feature>
<dbReference type="Gene3D" id="3.30.160.60">
    <property type="entry name" value="Classic Zinc Finger"/>
    <property type="match status" value="5"/>
</dbReference>
<dbReference type="InterPro" id="IPR013087">
    <property type="entry name" value="Znf_C2H2_type"/>
</dbReference>
<dbReference type="OMA" id="ICPRAFQ"/>
<feature type="domain" description="C2H2-type" evidence="8">
    <location>
        <begin position="250"/>
        <end position="277"/>
    </location>
</feature>
<comment type="caution">
    <text evidence="9">The sequence shown here is derived from an EMBL/GenBank/DDBJ whole genome shotgun (WGS) entry which is preliminary data.</text>
</comment>
<dbReference type="SMART" id="SM00355">
    <property type="entry name" value="ZnF_C2H2"/>
    <property type="match status" value="9"/>
</dbReference>
<dbReference type="PROSITE" id="PS00028">
    <property type="entry name" value="ZINC_FINGER_C2H2_1"/>
    <property type="match status" value="6"/>
</dbReference>
<feature type="domain" description="C2H2-type" evidence="8">
    <location>
        <begin position="66"/>
        <end position="93"/>
    </location>
</feature>
<dbReference type="Pfam" id="PF13894">
    <property type="entry name" value="zf-C2H2_4"/>
    <property type="match status" value="1"/>
</dbReference>
<evidence type="ECO:0000256" key="5">
    <source>
        <dbReference type="ARBA" id="ARBA00022833"/>
    </source>
</evidence>
<proteinExistence type="predicted"/>
<reference evidence="9 10" key="1">
    <citation type="submission" date="2015-12" db="EMBL/GenBank/DDBJ databases">
        <title>The genome of Folsomia candida.</title>
        <authorList>
            <person name="Faddeeva A."/>
            <person name="Derks M.F."/>
            <person name="Anvar Y."/>
            <person name="Smit S."/>
            <person name="Van Straalen N."/>
            <person name="Roelofs D."/>
        </authorList>
    </citation>
    <scope>NUCLEOTIDE SEQUENCE [LARGE SCALE GENOMIC DNA]</scope>
    <source>
        <strain evidence="9 10">VU population</strain>
        <tissue evidence="9">Whole body</tissue>
    </source>
</reference>
<keyword evidence="6" id="KW-0539">Nucleus</keyword>
<dbReference type="FunFam" id="3.30.160.60:FF:001049">
    <property type="entry name" value="zinc finger protein 319"/>
    <property type="match status" value="1"/>
</dbReference>
<organism evidence="9 10">
    <name type="scientific">Folsomia candida</name>
    <name type="common">Springtail</name>
    <dbReference type="NCBI Taxonomy" id="158441"/>
    <lineage>
        <taxon>Eukaryota</taxon>
        <taxon>Metazoa</taxon>
        <taxon>Ecdysozoa</taxon>
        <taxon>Arthropoda</taxon>
        <taxon>Hexapoda</taxon>
        <taxon>Collembola</taxon>
        <taxon>Entomobryomorpha</taxon>
        <taxon>Isotomoidea</taxon>
        <taxon>Isotomidae</taxon>
        <taxon>Proisotominae</taxon>
        <taxon>Folsomia</taxon>
    </lineage>
</organism>
<accession>A0A226DJ91</accession>
<dbReference type="AlphaFoldDB" id="A0A226DJ91"/>
<dbReference type="Pfam" id="PF00096">
    <property type="entry name" value="zf-C2H2"/>
    <property type="match status" value="3"/>
</dbReference>
<dbReference type="STRING" id="158441.A0A226DJ91"/>
<keyword evidence="4 7" id="KW-0863">Zinc-finger</keyword>
<evidence type="ECO:0000256" key="4">
    <source>
        <dbReference type="ARBA" id="ARBA00022771"/>
    </source>
</evidence>
<feature type="domain" description="C2H2-type" evidence="8">
    <location>
        <begin position="37"/>
        <end position="65"/>
    </location>
</feature>
<feature type="domain" description="C2H2-type" evidence="8">
    <location>
        <begin position="219"/>
        <end position="247"/>
    </location>
</feature>
<evidence type="ECO:0000256" key="2">
    <source>
        <dbReference type="ARBA" id="ARBA00022723"/>
    </source>
</evidence>
<evidence type="ECO:0000256" key="1">
    <source>
        <dbReference type="ARBA" id="ARBA00004123"/>
    </source>
</evidence>
<evidence type="ECO:0000256" key="6">
    <source>
        <dbReference type="ARBA" id="ARBA00023242"/>
    </source>
</evidence>
<keyword evidence="2" id="KW-0479">Metal-binding</keyword>
<evidence type="ECO:0000259" key="8">
    <source>
        <dbReference type="PROSITE" id="PS50157"/>
    </source>
</evidence>
<dbReference type="Proteomes" id="UP000198287">
    <property type="component" value="Unassembled WGS sequence"/>
</dbReference>
<name>A0A226DJ91_FOLCA</name>
<feature type="domain" description="C2H2-type" evidence="8">
    <location>
        <begin position="129"/>
        <end position="156"/>
    </location>
</feature>
<dbReference type="GO" id="GO:0008270">
    <property type="term" value="F:zinc ion binding"/>
    <property type="evidence" value="ECO:0007669"/>
    <property type="project" value="UniProtKB-KW"/>
</dbReference>
<dbReference type="PROSITE" id="PS50157">
    <property type="entry name" value="ZINC_FINGER_C2H2_2"/>
    <property type="match status" value="8"/>
</dbReference>
<dbReference type="EMBL" id="LNIX01000018">
    <property type="protein sequence ID" value="OXA45269.1"/>
    <property type="molecule type" value="Genomic_DNA"/>
</dbReference>
<comment type="subcellular location">
    <subcellularLocation>
        <location evidence="1">Nucleus</location>
    </subcellularLocation>
</comment>
<evidence type="ECO:0000256" key="3">
    <source>
        <dbReference type="ARBA" id="ARBA00022737"/>
    </source>
</evidence>